<dbReference type="Proteomes" id="UP000650424">
    <property type="component" value="Unassembled WGS sequence"/>
</dbReference>
<evidence type="ECO:0000256" key="1">
    <source>
        <dbReference type="SAM" id="Phobius"/>
    </source>
</evidence>
<keyword evidence="1" id="KW-0472">Membrane</keyword>
<organism evidence="2 3">
    <name type="scientific">Undibacterium hunanense</name>
    <dbReference type="NCBI Taxonomy" id="2762292"/>
    <lineage>
        <taxon>Bacteria</taxon>
        <taxon>Pseudomonadati</taxon>
        <taxon>Pseudomonadota</taxon>
        <taxon>Betaproteobacteria</taxon>
        <taxon>Burkholderiales</taxon>
        <taxon>Oxalobacteraceae</taxon>
        <taxon>Undibacterium</taxon>
    </lineage>
</organism>
<gene>
    <name evidence="2" type="ORF">H8L32_09765</name>
</gene>
<accession>A0ABR6ZPH5</accession>
<reference evidence="2 3" key="1">
    <citation type="submission" date="2020-08" db="EMBL/GenBank/DDBJ databases">
        <title>Novel species isolated from subtropical streams in China.</title>
        <authorList>
            <person name="Lu H."/>
        </authorList>
    </citation>
    <scope>NUCLEOTIDE SEQUENCE [LARGE SCALE GENOMIC DNA]</scope>
    <source>
        <strain evidence="2 3">CY18W</strain>
    </source>
</reference>
<dbReference type="RefSeq" id="WP_186947003.1">
    <property type="nucleotide sequence ID" value="NZ_JACOGF010000004.1"/>
</dbReference>
<comment type="caution">
    <text evidence="2">The sequence shown here is derived from an EMBL/GenBank/DDBJ whole genome shotgun (WGS) entry which is preliminary data.</text>
</comment>
<evidence type="ECO:0000313" key="3">
    <source>
        <dbReference type="Proteomes" id="UP000650424"/>
    </source>
</evidence>
<evidence type="ECO:0000313" key="2">
    <source>
        <dbReference type="EMBL" id="MBC3917758.1"/>
    </source>
</evidence>
<keyword evidence="1" id="KW-1133">Transmembrane helix</keyword>
<feature type="transmembrane region" description="Helical" evidence="1">
    <location>
        <begin position="23"/>
        <end position="43"/>
    </location>
</feature>
<protein>
    <submittedName>
        <fullName evidence="2">Uncharacterized protein</fullName>
    </submittedName>
</protein>
<name>A0ABR6ZPH5_9BURK</name>
<keyword evidence="1" id="KW-0812">Transmembrane</keyword>
<sequence length="234" mass="25026">MQALYYREEIASTGWMKALQSRWQMLVAVTLAHLLLIALWPSVRMHKSDSFISQALWVKMLEVPAPAKSRQAEPALVPAPAPIHKLPLPARASPVRPVPAVQTPVAAVAASPEVSPAAQTNEPLSQAITPELAGENSVILQRDIRSIIKAVEREMPNRILTDIRPEKSSMVAFAINVAAAARPRGTSYKNIVMADGTAMTKVTTSAGSYCVIGAKPGADISKAPGIRTVSCGSY</sequence>
<proteinExistence type="predicted"/>
<keyword evidence="3" id="KW-1185">Reference proteome</keyword>
<dbReference type="EMBL" id="JACOGF010000004">
    <property type="protein sequence ID" value="MBC3917758.1"/>
    <property type="molecule type" value="Genomic_DNA"/>
</dbReference>